<feature type="transmembrane region" description="Helical" evidence="8">
    <location>
        <begin position="156"/>
        <end position="173"/>
    </location>
</feature>
<keyword evidence="6 8" id="KW-0472">Membrane</keyword>
<evidence type="ECO:0000256" key="3">
    <source>
        <dbReference type="ARBA" id="ARBA00022448"/>
    </source>
</evidence>
<keyword evidence="5 8" id="KW-1133">Transmembrane helix</keyword>
<dbReference type="PROSITE" id="PS50283">
    <property type="entry name" value="NA_SOLUT_SYMP_3"/>
    <property type="match status" value="1"/>
</dbReference>
<evidence type="ECO:0000313" key="9">
    <source>
        <dbReference type="EMBL" id="SCU90479.1"/>
    </source>
</evidence>
<dbReference type="STRING" id="1266660.A0A1G4JJ31"/>
<proteinExistence type="inferred from homology"/>
<evidence type="ECO:0000256" key="1">
    <source>
        <dbReference type="ARBA" id="ARBA00004141"/>
    </source>
</evidence>
<dbReference type="AlphaFoldDB" id="A0A1G4JJ31"/>
<feature type="transmembrane region" description="Helical" evidence="8">
    <location>
        <begin position="308"/>
        <end position="331"/>
    </location>
</feature>
<feature type="transmembrane region" description="Helical" evidence="8">
    <location>
        <begin position="408"/>
        <end position="428"/>
    </location>
</feature>
<keyword evidence="10" id="KW-1185">Reference proteome</keyword>
<sequence length="526" mass="56897">MGSLSSQAAQSILWPTYLLVLLAACGVAYRNRDSLTFLSANRTQKAVPLAFNFVGSSLGVGILSTFPKVANVDGLHGLMVYALASGLPMFLFAFFGPQIRQQVPNGFVLTEWVFQRYGQYCGFYLSACTILTLFLFTVSEIASLKYCIETLTSVNALPLIIAECVVTTIYTTIGGFKISFLTDTLQVGIIFVLVAIVAAATGKYVEIDTSMIESSELLRPNKLGYQLIYILAVAVFTNDFFMSGFWLRTFAAKNDRELLVGCSIAFFIITSILVLIGFTGIISVWAGLVKVRDVNLSDSCLFVLLTQLPSWIVGIVLVFVAVLSTCTLDSLQSALVSSISNDLFGNKLSSFQVRALVTIIMVPVIVVGLKATDILSIYLIVDLLSSSVIPVLLLGFSSRFDFMTSWEVIGGGLGGLFAVWVFGAVYYNSASEGAKLLLISNGLYNEDWGAFGAFVAAPFGGLAIGFTIFALRYTLCHIQGTEIRAYHPVSHYDLLPESEDLNGNALKPASTNCTVTIAERASDTLS</sequence>
<evidence type="ECO:0000256" key="2">
    <source>
        <dbReference type="ARBA" id="ARBA00006434"/>
    </source>
</evidence>
<dbReference type="Pfam" id="PF00474">
    <property type="entry name" value="SSF"/>
    <property type="match status" value="1"/>
</dbReference>
<comment type="subcellular location">
    <subcellularLocation>
        <location evidence="1">Membrane</location>
        <topology evidence="1">Multi-pass membrane protein</topology>
    </subcellularLocation>
</comment>
<accession>A0A1G4JJ31</accession>
<dbReference type="InterPro" id="IPR001734">
    <property type="entry name" value="Na/solute_symporter"/>
</dbReference>
<feature type="transmembrane region" description="Helical" evidence="8">
    <location>
        <begin position="448"/>
        <end position="471"/>
    </location>
</feature>
<feature type="transmembrane region" description="Helical" evidence="8">
    <location>
        <begin position="78"/>
        <end position="96"/>
    </location>
</feature>
<organism evidence="9 10">
    <name type="scientific">Lachancea dasiensis</name>
    <dbReference type="NCBI Taxonomy" id="1072105"/>
    <lineage>
        <taxon>Eukaryota</taxon>
        <taxon>Fungi</taxon>
        <taxon>Dikarya</taxon>
        <taxon>Ascomycota</taxon>
        <taxon>Saccharomycotina</taxon>
        <taxon>Saccharomycetes</taxon>
        <taxon>Saccharomycetales</taxon>
        <taxon>Saccharomycetaceae</taxon>
        <taxon>Lachancea</taxon>
    </lineage>
</organism>
<keyword evidence="3" id="KW-0813">Transport</keyword>
<dbReference type="InterPro" id="IPR038377">
    <property type="entry name" value="Na/Glc_symporter_sf"/>
</dbReference>
<protein>
    <submittedName>
        <fullName evidence="9">LADA_0F04368g1_1</fullName>
    </submittedName>
</protein>
<evidence type="ECO:0000256" key="4">
    <source>
        <dbReference type="ARBA" id="ARBA00022692"/>
    </source>
</evidence>
<comment type="similarity">
    <text evidence="2 7">Belongs to the sodium:solute symporter (SSF) (TC 2.A.21) family.</text>
</comment>
<feature type="transmembrane region" description="Helical" evidence="8">
    <location>
        <begin position="375"/>
        <end position="396"/>
    </location>
</feature>
<dbReference type="PANTHER" id="PTHR48086:SF10">
    <property type="entry name" value="AGR155CP"/>
    <property type="match status" value="1"/>
</dbReference>
<feature type="transmembrane region" description="Helical" evidence="8">
    <location>
        <begin position="49"/>
        <end position="66"/>
    </location>
</feature>
<evidence type="ECO:0000256" key="8">
    <source>
        <dbReference type="SAM" id="Phobius"/>
    </source>
</evidence>
<feature type="transmembrane region" description="Helical" evidence="8">
    <location>
        <begin position="12"/>
        <end position="29"/>
    </location>
</feature>
<keyword evidence="4 8" id="KW-0812">Transmembrane</keyword>
<dbReference type="Proteomes" id="UP000190274">
    <property type="component" value="Chromosome F"/>
</dbReference>
<dbReference type="PANTHER" id="PTHR48086">
    <property type="entry name" value="SODIUM/PROLINE SYMPORTER-RELATED"/>
    <property type="match status" value="1"/>
</dbReference>
<dbReference type="InterPro" id="IPR050277">
    <property type="entry name" value="Sodium:Solute_Symporter"/>
</dbReference>
<evidence type="ECO:0000313" key="10">
    <source>
        <dbReference type="Proteomes" id="UP000190274"/>
    </source>
</evidence>
<dbReference type="GO" id="GO:0015606">
    <property type="term" value="F:spermidine transmembrane transporter activity"/>
    <property type="evidence" value="ECO:0007669"/>
    <property type="project" value="TreeGrafter"/>
</dbReference>
<feature type="transmembrane region" description="Helical" evidence="8">
    <location>
        <begin position="185"/>
        <end position="205"/>
    </location>
</feature>
<evidence type="ECO:0000256" key="7">
    <source>
        <dbReference type="RuleBase" id="RU362091"/>
    </source>
</evidence>
<dbReference type="OrthoDB" id="6132759at2759"/>
<name>A0A1G4JJ31_9SACH</name>
<dbReference type="GO" id="GO:0005886">
    <property type="term" value="C:plasma membrane"/>
    <property type="evidence" value="ECO:0007669"/>
    <property type="project" value="TreeGrafter"/>
</dbReference>
<evidence type="ECO:0000256" key="5">
    <source>
        <dbReference type="ARBA" id="ARBA00022989"/>
    </source>
</evidence>
<dbReference type="Gene3D" id="1.20.1730.10">
    <property type="entry name" value="Sodium/glucose cotransporter"/>
    <property type="match status" value="1"/>
</dbReference>
<evidence type="ECO:0000256" key="6">
    <source>
        <dbReference type="ARBA" id="ARBA00023136"/>
    </source>
</evidence>
<feature type="transmembrane region" description="Helical" evidence="8">
    <location>
        <begin position="351"/>
        <end position="369"/>
    </location>
</feature>
<feature type="transmembrane region" description="Helical" evidence="8">
    <location>
        <begin position="225"/>
        <end position="246"/>
    </location>
</feature>
<gene>
    <name evidence="9" type="ORF">LADA_0F04368G</name>
</gene>
<feature type="transmembrane region" description="Helical" evidence="8">
    <location>
        <begin position="258"/>
        <end position="288"/>
    </location>
</feature>
<feature type="transmembrane region" description="Helical" evidence="8">
    <location>
        <begin position="117"/>
        <end position="136"/>
    </location>
</feature>
<reference evidence="9 10" key="1">
    <citation type="submission" date="2016-03" db="EMBL/GenBank/DDBJ databases">
        <authorList>
            <person name="Devillers H."/>
        </authorList>
    </citation>
    <scope>NUCLEOTIDE SEQUENCE [LARGE SCALE GENOMIC DNA]</scope>
    <source>
        <strain evidence="9">CBS 10888</strain>
    </source>
</reference>
<dbReference type="EMBL" id="LT598458">
    <property type="protein sequence ID" value="SCU90479.1"/>
    <property type="molecule type" value="Genomic_DNA"/>
</dbReference>